<feature type="transmembrane region" description="Helical" evidence="1">
    <location>
        <begin position="38"/>
        <end position="58"/>
    </location>
</feature>
<feature type="transmembrane region" description="Helical" evidence="1">
    <location>
        <begin position="108"/>
        <end position="129"/>
    </location>
</feature>
<feature type="transmembrane region" description="Helical" evidence="1">
    <location>
        <begin position="141"/>
        <end position="159"/>
    </location>
</feature>
<evidence type="ECO:0000313" key="2">
    <source>
        <dbReference type="EMBL" id="MDE8653785.1"/>
    </source>
</evidence>
<proteinExistence type="predicted"/>
<feature type="transmembrane region" description="Helical" evidence="1">
    <location>
        <begin position="78"/>
        <end position="96"/>
    </location>
</feature>
<protein>
    <submittedName>
        <fullName evidence="2">Uncharacterized protein</fullName>
    </submittedName>
</protein>
<dbReference type="Proteomes" id="UP001216253">
    <property type="component" value="Unassembled WGS sequence"/>
</dbReference>
<feature type="transmembrane region" description="Helical" evidence="1">
    <location>
        <begin position="12"/>
        <end position="32"/>
    </location>
</feature>
<keyword evidence="1" id="KW-0472">Membrane</keyword>
<keyword evidence="1" id="KW-0812">Transmembrane</keyword>
<dbReference type="EMBL" id="JARESE010000063">
    <property type="protein sequence ID" value="MDE8653785.1"/>
    <property type="molecule type" value="Genomic_DNA"/>
</dbReference>
<organism evidence="2 3">
    <name type="scientific">Novosphingobium album</name>
    <name type="common">ex Liu et al. 2023</name>
    <dbReference type="NCBI Taxonomy" id="3031130"/>
    <lineage>
        <taxon>Bacteria</taxon>
        <taxon>Pseudomonadati</taxon>
        <taxon>Pseudomonadota</taxon>
        <taxon>Alphaproteobacteria</taxon>
        <taxon>Sphingomonadales</taxon>
        <taxon>Sphingomonadaceae</taxon>
        <taxon>Novosphingobium</taxon>
    </lineage>
</organism>
<sequence length="195" mass="21666">MPEQTAPRRKGPNFWWGLFAFNMAAISGAQIFEWIDRTTAYVLFALSLGVLYPAIASAGRRMREHGVGPAMLRYNRRMAIASVLYVLGLGIAVALYKRGVLGPVPSFIIAMLPALPTLGMIWAMARYLVEEQDEYLRHRATLASLIGLGLVLALGSFWGFLETFAVVPHVWSWWVVPVWAIGMGLGQCWQKVRGA</sequence>
<evidence type="ECO:0000256" key="1">
    <source>
        <dbReference type="SAM" id="Phobius"/>
    </source>
</evidence>
<accession>A0ABT5WV49</accession>
<comment type="caution">
    <text evidence="2">The sequence shown here is derived from an EMBL/GenBank/DDBJ whole genome shotgun (WGS) entry which is preliminary data.</text>
</comment>
<evidence type="ECO:0000313" key="3">
    <source>
        <dbReference type="Proteomes" id="UP001216253"/>
    </source>
</evidence>
<keyword evidence="1" id="KW-1133">Transmembrane helix</keyword>
<keyword evidence="3" id="KW-1185">Reference proteome</keyword>
<reference evidence="2 3" key="1">
    <citation type="submission" date="2023-03" db="EMBL/GenBank/DDBJ databases">
        <title>NovoSphingobium album sp. nov. isolated from polycyclic aromatic hydrocarbons- and heavy-metal polluted soil.</title>
        <authorList>
            <person name="Liu Z."/>
            <person name="Wang K."/>
        </authorList>
    </citation>
    <scope>NUCLEOTIDE SEQUENCE [LARGE SCALE GENOMIC DNA]</scope>
    <source>
        <strain evidence="2 3">H3SJ31-1</strain>
    </source>
</reference>
<dbReference type="RefSeq" id="WP_275229885.1">
    <property type="nucleotide sequence ID" value="NZ_JARESE010000063.1"/>
</dbReference>
<feature type="transmembrane region" description="Helical" evidence="1">
    <location>
        <begin position="171"/>
        <end position="189"/>
    </location>
</feature>
<name>A0ABT5WV49_9SPHN</name>
<gene>
    <name evidence="2" type="ORF">PYV00_18995</name>
</gene>